<gene>
    <name evidence="1" type="ORF">BCAL2766</name>
</gene>
<dbReference type="HOGENOM" id="CLU_154671_1_0_4"/>
<accession>B4E9G5</accession>
<dbReference type="Gene3D" id="3.30.70.2340">
    <property type="entry name" value="Uncharacterised protein PF12112 family, DUF3579"/>
    <property type="match status" value="1"/>
</dbReference>
<dbReference type="KEGG" id="bcj:BCAL2766"/>
<dbReference type="Pfam" id="PF12112">
    <property type="entry name" value="DUF3579"/>
    <property type="match status" value="1"/>
</dbReference>
<dbReference type="eggNOG" id="COG0456">
    <property type="taxonomic scope" value="Bacteria"/>
</dbReference>
<dbReference type="InterPro" id="IPR021969">
    <property type="entry name" value="DUF3579"/>
</dbReference>
<keyword evidence="2" id="KW-1185">Reference proteome</keyword>
<sequence length="110" mass="12290">MGNHMAETPPTEFFIQGITKDGKKFRPSDWSERLAGVMACFGPGASGPNARLKYSLYVRPTMLGDLKCVILDSRLRDIEPMAFDFVLNFAKDNNLVVTEACELPDYNAKK</sequence>
<evidence type="ECO:0000313" key="1">
    <source>
        <dbReference type="EMBL" id="CAR53066.1"/>
    </source>
</evidence>
<dbReference type="AlphaFoldDB" id="B4E9G5"/>
<organism evidence="1 2">
    <name type="scientific">Burkholderia cenocepacia (strain ATCC BAA-245 / DSM 16553 / LMG 16656 / NCTC 13227 / J2315 / CF5610)</name>
    <name type="common">Burkholderia cepacia (strain J2315)</name>
    <dbReference type="NCBI Taxonomy" id="216591"/>
    <lineage>
        <taxon>Bacteria</taxon>
        <taxon>Pseudomonadati</taxon>
        <taxon>Pseudomonadota</taxon>
        <taxon>Betaproteobacteria</taxon>
        <taxon>Burkholderiales</taxon>
        <taxon>Burkholderiaceae</taxon>
        <taxon>Burkholderia</taxon>
        <taxon>Burkholderia cepacia complex</taxon>
    </lineage>
</organism>
<reference evidence="1 2" key="1">
    <citation type="journal article" date="2009" name="J. Bacteriol.">
        <title>The genome of Burkholderia cenocepacia J2315, an epidemic pathogen of cystic fibrosis patients.</title>
        <authorList>
            <person name="Holden M.T."/>
            <person name="Seth-Smith H.M."/>
            <person name="Crossman L.C."/>
            <person name="Sebaihia M."/>
            <person name="Bentley S.D."/>
            <person name="Cerdeno-Tarraga A.M."/>
            <person name="Thomson N.R."/>
            <person name="Bason N."/>
            <person name="Quail M.A."/>
            <person name="Sharp S."/>
            <person name="Cherevach I."/>
            <person name="Churcher C."/>
            <person name="Goodhead I."/>
            <person name="Hauser H."/>
            <person name="Holroyd N."/>
            <person name="Mungall K."/>
            <person name="Scott P."/>
            <person name="Walker D."/>
            <person name="White B."/>
            <person name="Rose H."/>
            <person name="Iversen P."/>
            <person name="Mil-Homens D."/>
            <person name="Rocha E.P."/>
            <person name="Fialho A.M."/>
            <person name="Baldwin A."/>
            <person name="Dowson C."/>
            <person name="Barrell B.G."/>
            <person name="Govan J.R."/>
            <person name="Vandamme P."/>
            <person name="Hart C.A."/>
            <person name="Mahenthiralingam E."/>
            <person name="Parkhill J."/>
        </authorList>
    </citation>
    <scope>NUCLEOTIDE SEQUENCE [LARGE SCALE GENOMIC DNA]</scope>
    <source>
        <strain evidence="2">ATCC BAA-245 / DSM 16553 / LMG 16656 / NCTC 13227 / J2315 / CF5610</strain>
    </source>
</reference>
<proteinExistence type="predicted"/>
<evidence type="ECO:0008006" key="3">
    <source>
        <dbReference type="Google" id="ProtNLM"/>
    </source>
</evidence>
<evidence type="ECO:0000313" key="2">
    <source>
        <dbReference type="Proteomes" id="UP000001035"/>
    </source>
</evidence>
<protein>
    <recommendedName>
        <fullName evidence="3">PhnO</fullName>
    </recommendedName>
</protein>
<dbReference type="EMBL" id="AM747720">
    <property type="protein sequence ID" value="CAR53066.1"/>
    <property type="molecule type" value="Genomic_DNA"/>
</dbReference>
<name>B4E9G5_BURCJ</name>
<dbReference type="Proteomes" id="UP000001035">
    <property type="component" value="Chromosome 1"/>
</dbReference>